<keyword evidence="4" id="KW-0732">Signal</keyword>
<dbReference type="PANTHER" id="PTHR30024">
    <property type="entry name" value="ALIPHATIC SULFONATES-BINDING PROTEIN-RELATED"/>
    <property type="match status" value="1"/>
</dbReference>
<dbReference type="CDD" id="cd07185">
    <property type="entry name" value="OmpA_C-like"/>
    <property type="match status" value="1"/>
</dbReference>
<reference evidence="8 9" key="1">
    <citation type="journal article" date="2016" name="Nat. Commun.">
        <title>Thousands of microbial genomes shed light on interconnected biogeochemical processes in an aquifer system.</title>
        <authorList>
            <person name="Anantharaman K."/>
            <person name="Brown C.T."/>
            <person name="Hug L.A."/>
            <person name="Sharon I."/>
            <person name="Castelle C.J."/>
            <person name="Probst A.J."/>
            <person name="Thomas B.C."/>
            <person name="Singh A."/>
            <person name="Wilkins M.J."/>
            <person name="Karaoz U."/>
            <person name="Brodie E.L."/>
            <person name="Williams K.H."/>
            <person name="Hubbard S.S."/>
            <person name="Banfield J.F."/>
        </authorList>
    </citation>
    <scope>NUCLEOTIDE SEQUENCE [LARGE SCALE GENOMIC DNA]</scope>
</reference>
<dbReference type="InterPro" id="IPR006664">
    <property type="entry name" value="OMP_bac"/>
</dbReference>
<protein>
    <recommendedName>
        <fullName evidence="7">OmpA-like domain-containing protein</fullName>
    </recommendedName>
</protein>
<evidence type="ECO:0000259" key="7">
    <source>
        <dbReference type="PROSITE" id="PS51123"/>
    </source>
</evidence>
<dbReference type="PROSITE" id="PS51123">
    <property type="entry name" value="OMPA_2"/>
    <property type="match status" value="1"/>
</dbReference>
<dbReference type="PANTHER" id="PTHR30024:SF47">
    <property type="entry name" value="TAURINE-BINDING PERIPLASMIC PROTEIN"/>
    <property type="match status" value="1"/>
</dbReference>
<dbReference type="Pfam" id="PF00691">
    <property type="entry name" value="OmpA"/>
    <property type="match status" value="1"/>
</dbReference>
<proteinExistence type="inferred from homology"/>
<dbReference type="Proteomes" id="UP000179283">
    <property type="component" value="Unassembled WGS sequence"/>
</dbReference>
<dbReference type="InterPro" id="IPR015168">
    <property type="entry name" value="SsuA/THI5"/>
</dbReference>
<evidence type="ECO:0000256" key="1">
    <source>
        <dbReference type="ARBA" id="ARBA00004370"/>
    </source>
</evidence>
<comment type="similarity">
    <text evidence="3">Belongs to the bacterial solute-binding protein SsuA/TauA family.</text>
</comment>
<evidence type="ECO:0000256" key="6">
    <source>
        <dbReference type="PROSITE-ProRule" id="PRU00473"/>
    </source>
</evidence>
<sequence length="523" mass="56847">MARPIKAPVKFLLVLMAAAAVFFGGRWVVNNTSVGNIIAPSKGGSQVATSKGDNTVNVCVVTWVGYAGGQYFNGGFKASRDSRYFKDYGILVNFRVIDDFNASLEAWKSGECQVHWFTADAAPTLFDDLTAAGFDPRIFFQADWSRGGDAIVVTRGINSMRDLRGKRIAVAYGTPSHTFLLRALEAASMTIRDVVPVEMGSAPDAAKAFTGRQVDAAVVWSPDDADALASIPGSKVLTSTKEARFIIPDIFFAKAEWLDSHADQAKALVEGWMRGAAELNSNSAAKEQVIDILMAGLNLPRSFFESTINNARWTTYGDNVAFFNLEGNASSTVMGERIYNETGRLYQQYTDLVKGNIPTWREVTDGAVLRSITLSGSEHAAEGGVTFTAPTKELESVEALASKPISITFVTGSAALDDNMKTIIDDRFVPTAQSFAGNRIRVEGNTDGTGSREVNVGLSRRRAQAVVDYLVTVWKFDRNRFVAVGNGPDRPVCDEGSQIDARSLSECQGRNRRTEFQLLSSNK</sequence>
<dbReference type="EMBL" id="MHWD01000005">
    <property type="protein sequence ID" value="OHB04763.1"/>
    <property type="molecule type" value="Genomic_DNA"/>
</dbReference>
<evidence type="ECO:0000313" key="8">
    <source>
        <dbReference type="EMBL" id="OHB04763.1"/>
    </source>
</evidence>
<accession>A0A1G2U5J3</accession>
<evidence type="ECO:0000313" key="9">
    <source>
        <dbReference type="Proteomes" id="UP000179283"/>
    </source>
</evidence>
<dbReference type="SUPFAM" id="SSF53850">
    <property type="entry name" value="Periplasmic binding protein-like II"/>
    <property type="match status" value="1"/>
</dbReference>
<organism evidence="8 9">
    <name type="scientific">Candidatus Zambryskibacteria bacterium RIFCSPLOWO2_01_FULL_43_17</name>
    <dbReference type="NCBI Taxonomy" id="1802760"/>
    <lineage>
        <taxon>Bacteria</taxon>
        <taxon>Candidatus Zambryskiibacteriota</taxon>
    </lineage>
</organism>
<evidence type="ECO:0000256" key="5">
    <source>
        <dbReference type="ARBA" id="ARBA00023136"/>
    </source>
</evidence>
<comment type="caution">
    <text evidence="8">The sequence shown here is derived from an EMBL/GenBank/DDBJ whole genome shotgun (WGS) entry which is preliminary data.</text>
</comment>
<dbReference type="InterPro" id="IPR036737">
    <property type="entry name" value="OmpA-like_sf"/>
</dbReference>
<dbReference type="Gene3D" id="3.40.190.10">
    <property type="entry name" value="Periplasmic binding protein-like II"/>
    <property type="match status" value="2"/>
</dbReference>
<dbReference type="PRINTS" id="PR01021">
    <property type="entry name" value="OMPADOMAIN"/>
</dbReference>
<evidence type="ECO:0000256" key="3">
    <source>
        <dbReference type="ARBA" id="ARBA00010742"/>
    </source>
</evidence>
<dbReference type="GO" id="GO:0016020">
    <property type="term" value="C:membrane"/>
    <property type="evidence" value="ECO:0007669"/>
    <property type="project" value="UniProtKB-SubCell"/>
</dbReference>
<dbReference type="InterPro" id="IPR006665">
    <property type="entry name" value="OmpA-like"/>
</dbReference>
<name>A0A1G2U5J3_9BACT</name>
<dbReference type="GO" id="GO:0042597">
    <property type="term" value="C:periplasmic space"/>
    <property type="evidence" value="ECO:0007669"/>
    <property type="project" value="UniProtKB-SubCell"/>
</dbReference>
<keyword evidence="5 6" id="KW-0472">Membrane</keyword>
<dbReference type="SUPFAM" id="SSF103088">
    <property type="entry name" value="OmpA-like"/>
    <property type="match status" value="1"/>
</dbReference>
<comment type="subcellular location">
    <subcellularLocation>
        <location evidence="1">Membrane</location>
    </subcellularLocation>
    <subcellularLocation>
        <location evidence="2">Periplasm</location>
    </subcellularLocation>
</comment>
<dbReference type="AlphaFoldDB" id="A0A1G2U5J3"/>
<feature type="domain" description="OmpA-like" evidence="7">
    <location>
        <begin position="396"/>
        <end position="522"/>
    </location>
</feature>
<dbReference type="Gene3D" id="3.30.1330.60">
    <property type="entry name" value="OmpA-like domain"/>
    <property type="match status" value="1"/>
</dbReference>
<gene>
    <name evidence="8" type="ORF">A2920_00645</name>
</gene>
<evidence type="ECO:0000256" key="2">
    <source>
        <dbReference type="ARBA" id="ARBA00004418"/>
    </source>
</evidence>
<evidence type="ECO:0000256" key="4">
    <source>
        <dbReference type="ARBA" id="ARBA00022729"/>
    </source>
</evidence>
<dbReference type="Pfam" id="PF09084">
    <property type="entry name" value="NMT1"/>
    <property type="match status" value="1"/>
</dbReference>